<feature type="compositionally biased region" description="Polar residues" evidence="1">
    <location>
        <begin position="1"/>
        <end position="10"/>
    </location>
</feature>
<proteinExistence type="predicted"/>
<gene>
    <name evidence="2" type="ORF">GWK47_003292</name>
</gene>
<reference evidence="2" key="1">
    <citation type="submission" date="2020-07" db="EMBL/GenBank/DDBJ databases">
        <title>The High-quality genome of the commercially important snow crab, Chionoecetes opilio.</title>
        <authorList>
            <person name="Jeong J.-H."/>
            <person name="Ryu S."/>
        </authorList>
    </citation>
    <scope>NUCLEOTIDE SEQUENCE</scope>
    <source>
        <strain evidence="2">MADBK_172401_WGS</strain>
        <tissue evidence="2">Digestive gland</tissue>
    </source>
</reference>
<protein>
    <submittedName>
        <fullName evidence="2">Uncharacterized protein</fullName>
    </submittedName>
</protein>
<feature type="region of interest" description="Disordered" evidence="1">
    <location>
        <begin position="1"/>
        <end position="37"/>
    </location>
</feature>
<accession>A0A8J4YLC5</accession>
<dbReference type="Proteomes" id="UP000770661">
    <property type="component" value="Unassembled WGS sequence"/>
</dbReference>
<name>A0A8J4YLC5_CHIOP</name>
<sequence length="117" mass="13663">MAETTDQQFARSHLCPTSKRGRNATQNMDETVAHRQKQRKLQSKLIFDELLNGEANDVRMYIRMSPDMYQLILDKVTPLITKQDTHLRDSIGAGSRLEATLQYLELYNMELYNIQQE</sequence>
<dbReference type="AlphaFoldDB" id="A0A8J4YLC5"/>
<comment type="caution">
    <text evidence="2">The sequence shown here is derived from an EMBL/GenBank/DDBJ whole genome shotgun (WGS) entry which is preliminary data.</text>
</comment>
<organism evidence="2 3">
    <name type="scientific">Chionoecetes opilio</name>
    <name type="common">Atlantic snow crab</name>
    <name type="synonym">Cancer opilio</name>
    <dbReference type="NCBI Taxonomy" id="41210"/>
    <lineage>
        <taxon>Eukaryota</taxon>
        <taxon>Metazoa</taxon>
        <taxon>Ecdysozoa</taxon>
        <taxon>Arthropoda</taxon>
        <taxon>Crustacea</taxon>
        <taxon>Multicrustacea</taxon>
        <taxon>Malacostraca</taxon>
        <taxon>Eumalacostraca</taxon>
        <taxon>Eucarida</taxon>
        <taxon>Decapoda</taxon>
        <taxon>Pleocyemata</taxon>
        <taxon>Brachyura</taxon>
        <taxon>Eubrachyura</taxon>
        <taxon>Majoidea</taxon>
        <taxon>Majidae</taxon>
        <taxon>Chionoecetes</taxon>
    </lineage>
</organism>
<evidence type="ECO:0000313" key="2">
    <source>
        <dbReference type="EMBL" id="KAG0730347.1"/>
    </source>
</evidence>
<evidence type="ECO:0000313" key="3">
    <source>
        <dbReference type="Proteomes" id="UP000770661"/>
    </source>
</evidence>
<keyword evidence="3" id="KW-1185">Reference proteome</keyword>
<dbReference type="EMBL" id="JACEEZ010000271">
    <property type="protein sequence ID" value="KAG0730347.1"/>
    <property type="molecule type" value="Genomic_DNA"/>
</dbReference>
<dbReference type="OrthoDB" id="6627079at2759"/>
<evidence type="ECO:0000256" key="1">
    <source>
        <dbReference type="SAM" id="MobiDB-lite"/>
    </source>
</evidence>